<dbReference type="AlphaFoldDB" id="A0A5J4WV29"/>
<evidence type="ECO:0000313" key="2">
    <source>
        <dbReference type="Proteomes" id="UP000324800"/>
    </source>
</evidence>
<protein>
    <submittedName>
        <fullName evidence="1">Uncharacterized protein</fullName>
    </submittedName>
</protein>
<dbReference type="EMBL" id="SNRW01000909">
    <property type="protein sequence ID" value="KAA6398653.1"/>
    <property type="molecule type" value="Genomic_DNA"/>
</dbReference>
<sequence>MNEEDSETSKVNYQKCKKTIEDDELIEQVKILYVSYDSFLKTSNQKELQIVSRCTEFLSLNSILLLGMGSLLYGNTFSFA</sequence>
<proteinExistence type="predicted"/>
<name>A0A5J4WV29_9EUKA</name>
<dbReference type="Proteomes" id="UP000324800">
    <property type="component" value="Unassembled WGS sequence"/>
</dbReference>
<evidence type="ECO:0000313" key="1">
    <source>
        <dbReference type="EMBL" id="KAA6398653.1"/>
    </source>
</evidence>
<gene>
    <name evidence="1" type="ORF">EZS28_005816</name>
</gene>
<comment type="caution">
    <text evidence="1">The sequence shown here is derived from an EMBL/GenBank/DDBJ whole genome shotgun (WGS) entry which is preliminary data.</text>
</comment>
<accession>A0A5J4WV29</accession>
<organism evidence="1 2">
    <name type="scientific">Streblomastix strix</name>
    <dbReference type="NCBI Taxonomy" id="222440"/>
    <lineage>
        <taxon>Eukaryota</taxon>
        <taxon>Metamonada</taxon>
        <taxon>Preaxostyla</taxon>
        <taxon>Oxymonadida</taxon>
        <taxon>Streblomastigidae</taxon>
        <taxon>Streblomastix</taxon>
    </lineage>
</organism>
<reference evidence="1 2" key="1">
    <citation type="submission" date="2019-03" db="EMBL/GenBank/DDBJ databases">
        <title>Single cell metagenomics reveals metabolic interactions within the superorganism composed of flagellate Streblomastix strix and complex community of Bacteroidetes bacteria on its surface.</title>
        <authorList>
            <person name="Treitli S.C."/>
            <person name="Kolisko M."/>
            <person name="Husnik F."/>
            <person name="Keeling P."/>
            <person name="Hampl V."/>
        </authorList>
    </citation>
    <scope>NUCLEOTIDE SEQUENCE [LARGE SCALE GENOMIC DNA]</scope>
    <source>
        <strain evidence="1">ST1C</strain>
    </source>
</reference>